<comment type="caution">
    <text evidence="1">The sequence shown here is derived from an EMBL/GenBank/DDBJ whole genome shotgun (WGS) entry which is preliminary data.</text>
</comment>
<keyword evidence="2" id="KW-1185">Reference proteome</keyword>
<dbReference type="Proteomes" id="UP000823388">
    <property type="component" value="Chromosome 7N"/>
</dbReference>
<evidence type="ECO:0000313" key="1">
    <source>
        <dbReference type="EMBL" id="KAG2565800.1"/>
    </source>
</evidence>
<reference evidence="1" key="1">
    <citation type="submission" date="2020-05" db="EMBL/GenBank/DDBJ databases">
        <title>WGS assembly of Panicum virgatum.</title>
        <authorList>
            <person name="Lovell J.T."/>
            <person name="Jenkins J."/>
            <person name="Shu S."/>
            <person name="Juenger T.E."/>
            <person name="Schmutz J."/>
        </authorList>
    </citation>
    <scope>NUCLEOTIDE SEQUENCE</scope>
    <source>
        <strain evidence="1">AP13</strain>
    </source>
</reference>
<sequence length="186" mass="21013">MNSYTNLSRILVELRLRRGVKLRLQRGVKLCLRRGVELRRDVRLRLRRGVELRREPATTTPPPCCSTRGASSPSSHAVLANELASRLGRDAAAFRGGVDLRERGDAMDRGVRDLEAERMRLEGVLTANLAHHGHLQLGVKFGRGVELRRWRCQAGQERSRCSNPTHCTVPVTAMHEGKSHRSRRLE</sequence>
<name>A0A8T0PVS9_PANVG</name>
<protein>
    <submittedName>
        <fullName evidence="1">Uncharacterized protein</fullName>
    </submittedName>
</protein>
<gene>
    <name evidence="1" type="ORF">PVAP13_7NG137000</name>
</gene>
<dbReference type="EMBL" id="CM029050">
    <property type="protein sequence ID" value="KAG2565800.1"/>
    <property type="molecule type" value="Genomic_DNA"/>
</dbReference>
<accession>A0A8T0PVS9</accession>
<dbReference type="AlphaFoldDB" id="A0A8T0PVS9"/>
<evidence type="ECO:0000313" key="2">
    <source>
        <dbReference type="Proteomes" id="UP000823388"/>
    </source>
</evidence>
<proteinExistence type="predicted"/>
<organism evidence="1 2">
    <name type="scientific">Panicum virgatum</name>
    <name type="common">Blackwell switchgrass</name>
    <dbReference type="NCBI Taxonomy" id="38727"/>
    <lineage>
        <taxon>Eukaryota</taxon>
        <taxon>Viridiplantae</taxon>
        <taxon>Streptophyta</taxon>
        <taxon>Embryophyta</taxon>
        <taxon>Tracheophyta</taxon>
        <taxon>Spermatophyta</taxon>
        <taxon>Magnoliopsida</taxon>
        <taxon>Liliopsida</taxon>
        <taxon>Poales</taxon>
        <taxon>Poaceae</taxon>
        <taxon>PACMAD clade</taxon>
        <taxon>Panicoideae</taxon>
        <taxon>Panicodae</taxon>
        <taxon>Paniceae</taxon>
        <taxon>Panicinae</taxon>
        <taxon>Panicum</taxon>
        <taxon>Panicum sect. Hiantes</taxon>
    </lineage>
</organism>